<keyword evidence="9 14" id="KW-0676">Redox-active center</keyword>
<comment type="cofactor">
    <cofactor evidence="12 14">
        <name>FAD</name>
        <dbReference type="ChEBI" id="CHEBI:57692"/>
    </cofactor>
    <text evidence="12 14">Binds 1 FAD per subunit.</text>
</comment>
<dbReference type="InterPro" id="IPR016156">
    <property type="entry name" value="FAD/NAD-linked_Rdtase_dimer_sf"/>
</dbReference>
<dbReference type="NCBIfam" id="TIGR01350">
    <property type="entry name" value="lipoamide_DH"/>
    <property type="match status" value="1"/>
</dbReference>
<evidence type="ECO:0000256" key="5">
    <source>
        <dbReference type="ARBA" id="ARBA00022827"/>
    </source>
</evidence>
<dbReference type="Pfam" id="PF07992">
    <property type="entry name" value="Pyr_redox_2"/>
    <property type="match status" value="1"/>
</dbReference>
<dbReference type="FunFam" id="3.30.390.30:FF:000001">
    <property type="entry name" value="Dihydrolipoyl dehydrogenase"/>
    <property type="match status" value="1"/>
</dbReference>
<evidence type="ECO:0000256" key="14">
    <source>
        <dbReference type="RuleBase" id="RU003692"/>
    </source>
</evidence>
<evidence type="ECO:0000256" key="2">
    <source>
        <dbReference type="ARBA" id="ARBA00012608"/>
    </source>
</evidence>
<keyword evidence="12" id="KW-0547">Nucleotide-binding</keyword>
<dbReference type="EMBL" id="DVFJ01000009">
    <property type="protein sequence ID" value="HIQ71282.1"/>
    <property type="molecule type" value="Genomic_DNA"/>
</dbReference>
<comment type="miscellaneous">
    <text evidence="14">The active site is a redox-active disulfide bond.</text>
</comment>
<feature type="binding site" evidence="12">
    <location>
        <begin position="135"/>
        <end position="137"/>
    </location>
    <ligand>
        <name>FAD</name>
        <dbReference type="ChEBI" id="CHEBI:57692"/>
    </ligand>
</feature>
<protein>
    <recommendedName>
        <fullName evidence="3 14">Dihydrolipoyl dehydrogenase</fullName>
        <ecNumber evidence="2 14">1.8.1.4</ecNumber>
    </recommendedName>
</protein>
<name>A0A9D0Z8P7_9FIRM</name>
<dbReference type="GO" id="GO:0006103">
    <property type="term" value="P:2-oxoglutarate metabolic process"/>
    <property type="evidence" value="ECO:0007669"/>
    <property type="project" value="TreeGrafter"/>
</dbReference>
<dbReference type="InterPro" id="IPR023753">
    <property type="entry name" value="FAD/NAD-binding_dom"/>
</dbReference>
<feature type="binding site" evidence="12">
    <location>
        <position position="48"/>
    </location>
    <ligand>
        <name>FAD</name>
        <dbReference type="ChEBI" id="CHEBI:57692"/>
    </ligand>
</feature>
<keyword evidence="8" id="KW-1015">Disulfide bond</keyword>
<feature type="active site" description="Proton acceptor" evidence="11">
    <location>
        <position position="432"/>
    </location>
</feature>
<feature type="domain" description="FAD/NAD(P)-binding" evidence="16">
    <location>
        <begin position="2"/>
        <end position="315"/>
    </location>
</feature>
<comment type="similarity">
    <text evidence="1 14">Belongs to the class-I pyridine nucleotide-disulfide oxidoreductase family.</text>
</comment>
<feature type="binding site" evidence="12">
    <location>
        <position position="260"/>
    </location>
    <ligand>
        <name>NAD(+)</name>
        <dbReference type="ChEBI" id="CHEBI:57540"/>
    </ligand>
</feature>
<evidence type="ECO:0000256" key="1">
    <source>
        <dbReference type="ARBA" id="ARBA00007532"/>
    </source>
</evidence>
<feature type="binding site" evidence="12">
    <location>
        <begin position="170"/>
        <end position="177"/>
    </location>
    <ligand>
        <name>NAD(+)</name>
        <dbReference type="ChEBI" id="CHEBI:57540"/>
    </ligand>
</feature>
<evidence type="ECO:0000256" key="3">
    <source>
        <dbReference type="ARBA" id="ARBA00016961"/>
    </source>
</evidence>
<accession>A0A9D0Z8P7</accession>
<dbReference type="InterPro" id="IPR006258">
    <property type="entry name" value="Lipoamide_DH"/>
</dbReference>
<keyword evidence="4 14" id="KW-0285">Flavoprotein</keyword>
<dbReference type="Proteomes" id="UP000886887">
    <property type="component" value="Unassembled WGS sequence"/>
</dbReference>
<dbReference type="InterPro" id="IPR036188">
    <property type="entry name" value="FAD/NAD-bd_sf"/>
</dbReference>
<organism evidence="17 18">
    <name type="scientific">Candidatus Onthenecus intestinigallinarum</name>
    <dbReference type="NCBI Taxonomy" id="2840875"/>
    <lineage>
        <taxon>Bacteria</taxon>
        <taxon>Bacillati</taxon>
        <taxon>Bacillota</taxon>
        <taxon>Clostridia</taxon>
        <taxon>Eubacteriales</taxon>
        <taxon>Candidatus Onthenecus</taxon>
    </lineage>
</organism>
<evidence type="ECO:0000256" key="7">
    <source>
        <dbReference type="ARBA" id="ARBA00023027"/>
    </source>
</evidence>
<evidence type="ECO:0000259" key="15">
    <source>
        <dbReference type="Pfam" id="PF02852"/>
    </source>
</evidence>
<comment type="catalytic activity">
    <reaction evidence="10 14">
        <text>N(6)-[(R)-dihydrolipoyl]-L-lysyl-[protein] + NAD(+) = N(6)-[(R)-lipoyl]-L-lysyl-[protein] + NADH + H(+)</text>
        <dbReference type="Rhea" id="RHEA:15045"/>
        <dbReference type="Rhea" id="RHEA-COMP:10474"/>
        <dbReference type="Rhea" id="RHEA-COMP:10475"/>
        <dbReference type="ChEBI" id="CHEBI:15378"/>
        <dbReference type="ChEBI" id="CHEBI:57540"/>
        <dbReference type="ChEBI" id="CHEBI:57945"/>
        <dbReference type="ChEBI" id="CHEBI:83099"/>
        <dbReference type="ChEBI" id="CHEBI:83100"/>
        <dbReference type="EC" id="1.8.1.4"/>
    </reaction>
</comment>
<dbReference type="GO" id="GO:0050660">
    <property type="term" value="F:flavin adenine dinucleotide binding"/>
    <property type="evidence" value="ECO:0007669"/>
    <property type="project" value="InterPro"/>
</dbReference>
<evidence type="ECO:0000256" key="9">
    <source>
        <dbReference type="ARBA" id="ARBA00023284"/>
    </source>
</evidence>
<dbReference type="PIRSF" id="PIRSF000350">
    <property type="entry name" value="Mercury_reductase_MerA"/>
    <property type="match status" value="1"/>
</dbReference>
<evidence type="ECO:0000256" key="11">
    <source>
        <dbReference type="PIRSR" id="PIRSR000350-2"/>
    </source>
</evidence>
<dbReference type="PANTHER" id="PTHR22912:SF151">
    <property type="entry name" value="DIHYDROLIPOYL DEHYDROGENASE, MITOCHONDRIAL"/>
    <property type="match status" value="1"/>
</dbReference>
<keyword evidence="7 12" id="KW-0520">NAD</keyword>
<dbReference type="PRINTS" id="PR00368">
    <property type="entry name" value="FADPNR"/>
</dbReference>
<evidence type="ECO:0000313" key="18">
    <source>
        <dbReference type="Proteomes" id="UP000886887"/>
    </source>
</evidence>
<dbReference type="Pfam" id="PF02852">
    <property type="entry name" value="Pyr_redox_dim"/>
    <property type="match status" value="1"/>
</dbReference>
<sequence length="458" mass="47169">MYQLAVIGAGPGGYEAAIRAAQLGLRVALIEKDALGGTCLNRGCIPTKALLHTAEVYRAAKEGAALGVCAREVTLDERAMFARKDEVVRGLRAGIAQLVRANRIDLYEGEGRIEAAGRVAVGGSTVEAERILVATGSVPALPPVEGIDLCITSDDLLDGGNLPQRLAIIGGGVIGVEFATLLTGLGRGVAVIEALDRLLPALDREFGQSVAMNLKRDGAQVFTGARVSRVSRAQDGLCVEFETRGGHASCTADAVLCAVGRRANTGGLFGARVQVEMERGRIRVDGRFETSVPGIYAVGDVTGGVQLAHAASAQGIACVEGIAGVSSGLRLDLIPSCVYTDPEIASVGLTADEAKAQGLAVRTGKALMGANGRTQIAGGARGFVKVVVDAKSDALLGAQLMCGRATDLVGELNAAIAAGLTRAQLLRAVRAHPTFEEAVTEALEAVEGRAIHAAPARR</sequence>
<feature type="binding site" evidence="12">
    <location>
        <position position="111"/>
    </location>
    <ligand>
        <name>FAD</name>
        <dbReference type="ChEBI" id="CHEBI:57692"/>
    </ligand>
</feature>
<keyword evidence="6 14" id="KW-0560">Oxidoreductase</keyword>
<dbReference type="Gene3D" id="3.50.50.60">
    <property type="entry name" value="FAD/NAD(P)-binding domain"/>
    <property type="match status" value="2"/>
</dbReference>
<dbReference type="InterPro" id="IPR050151">
    <property type="entry name" value="Class-I_Pyr_Nuc-Dis_Oxidored"/>
</dbReference>
<evidence type="ECO:0000256" key="8">
    <source>
        <dbReference type="ARBA" id="ARBA00023157"/>
    </source>
</evidence>
<feature type="domain" description="Pyridine nucleotide-disulphide oxidoreductase dimerisation" evidence="15">
    <location>
        <begin position="334"/>
        <end position="442"/>
    </location>
</feature>
<evidence type="ECO:0000256" key="4">
    <source>
        <dbReference type="ARBA" id="ARBA00022630"/>
    </source>
</evidence>
<evidence type="ECO:0000256" key="6">
    <source>
        <dbReference type="ARBA" id="ARBA00023002"/>
    </source>
</evidence>
<reference evidence="17" key="1">
    <citation type="submission" date="2020-10" db="EMBL/GenBank/DDBJ databases">
        <authorList>
            <person name="Gilroy R."/>
        </authorList>
    </citation>
    <scope>NUCLEOTIDE SEQUENCE</scope>
    <source>
        <strain evidence="17">ChiSxjej2B14-6234</strain>
    </source>
</reference>
<reference evidence="17" key="2">
    <citation type="journal article" date="2021" name="PeerJ">
        <title>Extensive microbial diversity within the chicken gut microbiome revealed by metagenomics and culture.</title>
        <authorList>
            <person name="Gilroy R."/>
            <person name="Ravi A."/>
            <person name="Getino M."/>
            <person name="Pursley I."/>
            <person name="Horton D.L."/>
            <person name="Alikhan N.F."/>
            <person name="Baker D."/>
            <person name="Gharbi K."/>
            <person name="Hall N."/>
            <person name="Watson M."/>
            <person name="Adriaenssens E.M."/>
            <person name="Foster-Nyarko E."/>
            <person name="Jarju S."/>
            <person name="Secka A."/>
            <person name="Antonio M."/>
            <person name="Oren A."/>
            <person name="Chaudhuri R.R."/>
            <person name="La Ragione R."/>
            <person name="Hildebrand F."/>
            <person name="Pallen M.J."/>
        </authorList>
    </citation>
    <scope>NUCLEOTIDE SEQUENCE</scope>
    <source>
        <strain evidence="17">ChiSxjej2B14-6234</strain>
    </source>
</reference>
<dbReference type="AlphaFoldDB" id="A0A9D0Z8P7"/>
<dbReference type="GO" id="GO:0004148">
    <property type="term" value="F:dihydrolipoyl dehydrogenase (NADH) activity"/>
    <property type="evidence" value="ECO:0007669"/>
    <property type="project" value="UniProtKB-EC"/>
</dbReference>
<dbReference type="InterPro" id="IPR012999">
    <property type="entry name" value="Pyr_OxRdtase_I_AS"/>
</dbReference>
<gene>
    <name evidence="17" type="primary">lpdA</name>
    <name evidence="17" type="ORF">IAB73_03610</name>
</gene>
<feature type="binding site" evidence="12">
    <location>
        <position position="300"/>
    </location>
    <ligand>
        <name>FAD</name>
        <dbReference type="ChEBI" id="CHEBI:57692"/>
    </ligand>
</feature>
<dbReference type="SUPFAM" id="SSF55424">
    <property type="entry name" value="FAD/NAD-linked reductases, dimerisation (C-terminal) domain"/>
    <property type="match status" value="1"/>
</dbReference>
<evidence type="ECO:0000259" key="16">
    <source>
        <dbReference type="Pfam" id="PF07992"/>
    </source>
</evidence>
<dbReference type="PRINTS" id="PR00411">
    <property type="entry name" value="PNDRDTASEI"/>
</dbReference>
<feature type="disulfide bond" description="Redox-active" evidence="13">
    <location>
        <begin position="39"/>
        <end position="44"/>
    </location>
</feature>
<dbReference type="SUPFAM" id="SSF51905">
    <property type="entry name" value="FAD/NAD(P)-binding domain"/>
    <property type="match status" value="1"/>
</dbReference>
<evidence type="ECO:0000256" key="12">
    <source>
        <dbReference type="PIRSR" id="PIRSR000350-3"/>
    </source>
</evidence>
<evidence type="ECO:0000313" key="17">
    <source>
        <dbReference type="EMBL" id="HIQ71282.1"/>
    </source>
</evidence>
<feature type="binding site" evidence="12">
    <location>
        <position position="193"/>
    </location>
    <ligand>
        <name>NAD(+)</name>
        <dbReference type="ChEBI" id="CHEBI:57540"/>
    </ligand>
</feature>
<keyword evidence="5 12" id="KW-0274">FAD</keyword>
<evidence type="ECO:0000256" key="10">
    <source>
        <dbReference type="ARBA" id="ARBA00049187"/>
    </source>
</evidence>
<comment type="caution">
    <text evidence="17">The sequence shown here is derived from an EMBL/GenBank/DDBJ whole genome shotgun (WGS) entry which is preliminary data.</text>
</comment>
<dbReference type="Gene3D" id="3.30.390.30">
    <property type="match status" value="1"/>
</dbReference>
<dbReference type="InterPro" id="IPR001100">
    <property type="entry name" value="Pyr_nuc-diS_OxRdtase"/>
</dbReference>
<dbReference type="EC" id="1.8.1.4" evidence="2 14"/>
<dbReference type="GO" id="GO:0005737">
    <property type="term" value="C:cytoplasm"/>
    <property type="evidence" value="ECO:0007669"/>
    <property type="project" value="UniProtKB-ARBA"/>
</dbReference>
<evidence type="ECO:0000256" key="13">
    <source>
        <dbReference type="PIRSR" id="PIRSR000350-4"/>
    </source>
</evidence>
<dbReference type="InterPro" id="IPR004099">
    <property type="entry name" value="Pyr_nucl-diS_OxRdtase_dimer"/>
</dbReference>
<proteinExistence type="inferred from homology"/>
<dbReference type="PANTHER" id="PTHR22912">
    <property type="entry name" value="DISULFIDE OXIDOREDUCTASE"/>
    <property type="match status" value="1"/>
</dbReference>
<dbReference type="PROSITE" id="PS00076">
    <property type="entry name" value="PYRIDINE_REDOX_1"/>
    <property type="match status" value="1"/>
</dbReference>